<dbReference type="PANTHER" id="PTHR45914">
    <property type="entry name" value="TRANSCRIPTION FACTOR HEC3-RELATED"/>
    <property type="match status" value="1"/>
</dbReference>
<dbReference type="InterPro" id="IPR036638">
    <property type="entry name" value="HLH_DNA-bd_sf"/>
</dbReference>
<dbReference type="GO" id="GO:0046983">
    <property type="term" value="F:protein dimerization activity"/>
    <property type="evidence" value="ECO:0007669"/>
    <property type="project" value="InterPro"/>
</dbReference>
<evidence type="ECO:0000256" key="3">
    <source>
        <dbReference type="ARBA" id="ARBA00023015"/>
    </source>
</evidence>
<evidence type="ECO:0000259" key="6">
    <source>
        <dbReference type="PROSITE" id="PS50888"/>
    </source>
</evidence>
<keyword evidence="5" id="KW-0539">Nucleus</keyword>
<proteinExistence type="evidence at transcript level"/>
<dbReference type="Gene3D" id="4.10.280.10">
    <property type="entry name" value="Helix-loop-helix DNA-binding domain"/>
    <property type="match status" value="1"/>
</dbReference>
<dbReference type="SMART" id="SM00353">
    <property type="entry name" value="HLH"/>
    <property type="match status" value="1"/>
</dbReference>
<evidence type="ECO:0000313" key="7">
    <source>
        <dbReference type="EMBL" id="QOJ43694.1"/>
    </source>
</evidence>
<dbReference type="PROSITE" id="PS50888">
    <property type="entry name" value="BHLH"/>
    <property type="match status" value="1"/>
</dbReference>
<dbReference type="GO" id="GO:0005634">
    <property type="term" value="C:nucleus"/>
    <property type="evidence" value="ECO:0007669"/>
    <property type="project" value="UniProtKB-SubCell"/>
</dbReference>
<accession>A0A7M3UQJ1</accession>
<protein>
    <submittedName>
        <fullName evidence="7">BHLH transcription factor</fullName>
    </submittedName>
</protein>
<reference evidence="7" key="1">
    <citation type="submission" date="2019-12" db="EMBL/GenBank/DDBJ databases">
        <title>Identification of the bHLH gene family in Dracaena cambodiana reveals candidate genes involved in flavonoid biosynthesis.</title>
        <authorList>
            <person name="Zhu J."/>
            <person name="Peng S."/>
        </authorList>
    </citation>
    <scope>NUCLEOTIDE SEQUENCE</scope>
</reference>
<evidence type="ECO:0000256" key="4">
    <source>
        <dbReference type="ARBA" id="ARBA00023163"/>
    </source>
</evidence>
<name>A0A7M3UQJ1_9ASPA</name>
<dbReference type="InterPro" id="IPR011598">
    <property type="entry name" value="bHLH_dom"/>
</dbReference>
<keyword evidence="3" id="KW-0805">Transcription regulation</keyword>
<dbReference type="Pfam" id="PF00010">
    <property type="entry name" value="HLH"/>
    <property type="match status" value="1"/>
</dbReference>
<comment type="similarity">
    <text evidence="2">Belongs to the bHLH protein family.</text>
</comment>
<dbReference type="AlphaFoldDB" id="A0A7M3UQJ1"/>
<evidence type="ECO:0000256" key="2">
    <source>
        <dbReference type="ARBA" id="ARBA00005510"/>
    </source>
</evidence>
<dbReference type="GO" id="GO:0003700">
    <property type="term" value="F:DNA-binding transcription factor activity"/>
    <property type="evidence" value="ECO:0007669"/>
    <property type="project" value="InterPro"/>
</dbReference>
<sequence length="262" mass="29094">MALSFCPIWEPMDSPGQLYDPQSELADALIGLHDPIDLPFDSLFDFPADNLLNFFEPATDPSIISLPNEQYPLVVDSLDSFCRCPKRPRSCRDLYQVNVPFRRPAAREFAVPPPLPAAMCNGEKKAAIGGRGLLAQSVAARERRKRISEKTQELGRLIPGGNKMNTAEMLQAAFKYVKFLQAQVGILGLMSTVQNGHDSTEVAEGLELLLNSKILQEKLSTEEKCVVPKEMVASLAKDTEIGVSPFIFRDLNRFIESIEENI</sequence>
<evidence type="ECO:0000256" key="5">
    <source>
        <dbReference type="ARBA" id="ARBA00023242"/>
    </source>
</evidence>
<dbReference type="EMBL" id="MN883641">
    <property type="protein sequence ID" value="QOJ43694.1"/>
    <property type="molecule type" value="mRNA"/>
</dbReference>
<dbReference type="SUPFAM" id="SSF47459">
    <property type="entry name" value="HLH, helix-loop-helix DNA-binding domain"/>
    <property type="match status" value="1"/>
</dbReference>
<dbReference type="InterPro" id="IPR045843">
    <property type="entry name" value="IND-like"/>
</dbReference>
<gene>
    <name evidence="7" type="primary">bHLH33</name>
</gene>
<feature type="domain" description="BHLH" evidence="6">
    <location>
        <begin position="131"/>
        <end position="180"/>
    </location>
</feature>
<evidence type="ECO:0000256" key="1">
    <source>
        <dbReference type="ARBA" id="ARBA00004123"/>
    </source>
</evidence>
<organism evidence="7">
    <name type="scientific">Dracaena cambodiana</name>
    <dbReference type="NCBI Taxonomy" id="580341"/>
    <lineage>
        <taxon>Eukaryota</taxon>
        <taxon>Viridiplantae</taxon>
        <taxon>Streptophyta</taxon>
        <taxon>Embryophyta</taxon>
        <taxon>Tracheophyta</taxon>
        <taxon>Spermatophyta</taxon>
        <taxon>Magnoliopsida</taxon>
        <taxon>Liliopsida</taxon>
        <taxon>Asparagales</taxon>
        <taxon>Asparagaceae</taxon>
        <taxon>Nolinoideae</taxon>
        <taxon>Dracaena</taxon>
    </lineage>
</organism>
<comment type="subcellular location">
    <subcellularLocation>
        <location evidence="1">Nucleus</location>
    </subcellularLocation>
</comment>
<keyword evidence="4" id="KW-0804">Transcription</keyword>